<dbReference type="SUPFAM" id="SSF54427">
    <property type="entry name" value="NTF2-like"/>
    <property type="match status" value="1"/>
</dbReference>
<dbReference type="CDD" id="cd00531">
    <property type="entry name" value="NTF2_like"/>
    <property type="match status" value="1"/>
</dbReference>
<dbReference type="AlphaFoldDB" id="A0A975NK42"/>
<name>A0A975NK42_9BRAD</name>
<dbReference type="Proteomes" id="UP000680805">
    <property type="component" value="Chromosome"/>
</dbReference>
<reference evidence="2" key="1">
    <citation type="submission" date="2021-06" db="EMBL/GenBank/DDBJ databases">
        <title>Bradyrhizobium sp. S2-11-2 Genome sequencing.</title>
        <authorList>
            <person name="Jin L."/>
        </authorList>
    </citation>
    <scope>NUCLEOTIDE SEQUENCE</scope>
    <source>
        <strain evidence="2">S2-11-2</strain>
    </source>
</reference>
<dbReference type="KEGG" id="bsei:KMZ68_16340"/>
<dbReference type="Pfam" id="PF12680">
    <property type="entry name" value="SnoaL_2"/>
    <property type="match status" value="1"/>
</dbReference>
<sequence>MESSSTAASNHPAGDPIRQAVSRYAAAWLSGDRQAIAASYHDDFTLHYFGGNPLAGVHRGKPAALAVLAEVTRRTNRKLLGIVDIMVGPERGALLARELFSRDGRTAEVERLLVYSVRDGLLWQCWVYDQDQALVDSFLA</sequence>
<dbReference type="RefSeq" id="WP_215612270.1">
    <property type="nucleotide sequence ID" value="NZ_CP076135.1"/>
</dbReference>
<evidence type="ECO:0000259" key="1">
    <source>
        <dbReference type="Pfam" id="PF12680"/>
    </source>
</evidence>
<feature type="domain" description="SnoaL-like" evidence="1">
    <location>
        <begin position="21"/>
        <end position="123"/>
    </location>
</feature>
<evidence type="ECO:0000313" key="2">
    <source>
        <dbReference type="EMBL" id="QWG16567.1"/>
    </source>
</evidence>
<organism evidence="2 3">
    <name type="scientific">Bradyrhizobium sediminis</name>
    <dbReference type="NCBI Taxonomy" id="2840469"/>
    <lineage>
        <taxon>Bacteria</taxon>
        <taxon>Pseudomonadati</taxon>
        <taxon>Pseudomonadota</taxon>
        <taxon>Alphaproteobacteria</taxon>
        <taxon>Hyphomicrobiales</taxon>
        <taxon>Nitrobacteraceae</taxon>
        <taxon>Bradyrhizobium</taxon>
    </lineage>
</organism>
<protein>
    <submittedName>
        <fullName evidence="2">Nuclear transport factor 2 family protein</fullName>
    </submittedName>
</protein>
<proteinExistence type="predicted"/>
<dbReference type="InterPro" id="IPR032710">
    <property type="entry name" value="NTF2-like_dom_sf"/>
</dbReference>
<gene>
    <name evidence="2" type="ORF">KMZ68_16340</name>
</gene>
<dbReference type="Gene3D" id="3.10.450.50">
    <property type="match status" value="1"/>
</dbReference>
<dbReference type="EMBL" id="CP076135">
    <property type="protein sequence ID" value="QWG16567.1"/>
    <property type="molecule type" value="Genomic_DNA"/>
</dbReference>
<dbReference type="InterPro" id="IPR037401">
    <property type="entry name" value="SnoaL-like"/>
</dbReference>
<evidence type="ECO:0000313" key="3">
    <source>
        <dbReference type="Proteomes" id="UP000680805"/>
    </source>
</evidence>
<accession>A0A975NK42</accession>